<evidence type="ECO:0000313" key="11">
    <source>
        <dbReference type="Proteomes" id="UP001176961"/>
    </source>
</evidence>
<dbReference type="InterPro" id="IPR024079">
    <property type="entry name" value="MetalloPept_cat_dom_sf"/>
</dbReference>
<dbReference type="Pfam" id="PF01400">
    <property type="entry name" value="Astacin"/>
    <property type="match status" value="1"/>
</dbReference>
<keyword evidence="3 7" id="KW-0378">Hydrolase</keyword>
<comment type="caution">
    <text evidence="7">Lacks conserved residue(s) required for the propagation of feature annotation.</text>
</comment>
<feature type="binding site" evidence="7">
    <location>
        <position position="161"/>
    </location>
    <ligand>
        <name>Zn(2+)</name>
        <dbReference type="ChEBI" id="CHEBI:29105"/>
        <note>catalytic</note>
    </ligand>
</feature>
<keyword evidence="6" id="KW-1015">Disulfide bond</keyword>
<evidence type="ECO:0000256" key="3">
    <source>
        <dbReference type="ARBA" id="ARBA00022801"/>
    </source>
</evidence>
<comment type="cofactor">
    <cofactor evidence="7 8">
        <name>Zn(2+)</name>
        <dbReference type="ChEBI" id="CHEBI:29105"/>
    </cofactor>
    <text evidence="7 8">Binds 1 zinc ion per subunit.</text>
</comment>
<gene>
    <name evidence="10" type="ORF">CYNAS_LOCUS7795</name>
</gene>
<feature type="active site" evidence="7">
    <location>
        <position position="162"/>
    </location>
</feature>
<dbReference type="Proteomes" id="UP001176961">
    <property type="component" value="Unassembled WGS sequence"/>
</dbReference>
<evidence type="ECO:0000256" key="2">
    <source>
        <dbReference type="ARBA" id="ARBA00022723"/>
    </source>
</evidence>
<reference evidence="10" key="1">
    <citation type="submission" date="2023-07" db="EMBL/GenBank/DDBJ databases">
        <authorList>
            <consortium name="CYATHOMIX"/>
        </authorList>
    </citation>
    <scope>NUCLEOTIDE SEQUENCE</scope>
    <source>
        <strain evidence="10">N/A</strain>
    </source>
</reference>
<evidence type="ECO:0000256" key="5">
    <source>
        <dbReference type="ARBA" id="ARBA00023049"/>
    </source>
</evidence>
<dbReference type="GO" id="GO:0004222">
    <property type="term" value="F:metalloendopeptidase activity"/>
    <property type="evidence" value="ECO:0007669"/>
    <property type="project" value="UniProtKB-UniRule"/>
</dbReference>
<keyword evidence="4 7" id="KW-0862">Zinc</keyword>
<accession>A0AA36GPH5</accession>
<keyword evidence="5 7" id="KW-0482">Metalloprotease</keyword>
<dbReference type="InterPro" id="IPR001506">
    <property type="entry name" value="Peptidase_M12A"/>
</dbReference>
<dbReference type="EC" id="3.4.24.-" evidence="8"/>
<dbReference type="PANTHER" id="PTHR10127">
    <property type="entry name" value="DISCOIDIN, CUB, EGF, LAMININ , AND ZINC METALLOPROTEASE DOMAIN CONTAINING"/>
    <property type="match status" value="1"/>
</dbReference>
<protein>
    <recommendedName>
        <fullName evidence="8">Metalloendopeptidase</fullName>
        <ecNumber evidence="8">3.4.24.-</ecNumber>
    </recommendedName>
</protein>
<dbReference type="GO" id="GO:0008270">
    <property type="term" value="F:zinc ion binding"/>
    <property type="evidence" value="ECO:0007669"/>
    <property type="project" value="UniProtKB-UniRule"/>
</dbReference>
<evidence type="ECO:0000256" key="1">
    <source>
        <dbReference type="ARBA" id="ARBA00022670"/>
    </source>
</evidence>
<feature type="binding site" evidence="7">
    <location>
        <position position="165"/>
    </location>
    <ligand>
        <name>Zn(2+)</name>
        <dbReference type="ChEBI" id="CHEBI:29105"/>
        <note>catalytic</note>
    </ligand>
</feature>
<dbReference type="GO" id="GO:0006508">
    <property type="term" value="P:proteolysis"/>
    <property type="evidence" value="ECO:0007669"/>
    <property type="project" value="UniProtKB-KW"/>
</dbReference>
<dbReference type="PROSITE" id="PS51864">
    <property type="entry name" value="ASTACIN"/>
    <property type="match status" value="1"/>
</dbReference>
<evidence type="ECO:0000259" key="9">
    <source>
        <dbReference type="PROSITE" id="PS51864"/>
    </source>
</evidence>
<dbReference type="EMBL" id="CATQJL010000112">
    <property type="protein sequence ID" value="CAJ0595812.1"/>
    <property type="molecule type" value="Genomic_DNA"/>
</dbReference>
<proteinExistence type="predicted"/>
<dbReference type="Gene3D" id="3.40.390.10">
    <property type="entry name" value="Collagenase (Catalytic Domain)"/>
    <property type="match status" value="1"/>
</dbReference>
<dbReference type="SMART" id="SM00235">
    <property type="entry name" value="ZnMc"/>
    <property type="match status" value="1"/>
</dbReference>
<evidence type="ECO:0000256" key="7">
    <source>
        <dbReference type="PROSITE-ProRule" id="PRU01211"/>
    </source>
</evidence>
<feature type="domain" description="Peptidase M12A" evidence="9">
    <location>
        <begin position="46"/>
        <end position="226"/>
    </location>
</feature>
<evidence type="ECO:0000256" key="4">
    <source>
        <dbReference type="ARBA" id="ARBA00022833"/>
    </source>
</evidence>
<evidence type="ECO:0000256" key="8">
    <source>
        <dbReference type="RuleBase" id="RU361183"/>
    </source>
</evidence>
<keyword evidence="11" id="KW-1185">Reference proteome</keyword>
<dbReference type="InterPro" id="IPR006026">
    <property type="entry name" value="Peptidase_Metallo"/>
</dbReference>
<name>A0AA36GPH5_CYLNA</name>
<organism evidence="10 11">
    <name type="scientific">Cylicocyclus nassatus</name>
    <name type="common">Nematode worm</name>
    <dbReference type="NCBI Taxonomy" id="53992"/>
    <lineage>
        <taxon>Eukaryota</taxon>
        <taxon>Metazoa</taxon>
        <taxon>Ecdysozoa</taxon>
        <taxon>Nematoda</taxon>
        <taxon>Chromadorea</taxon>
        <taxon>Rhabditida</taxon>
        <taxon>Rhabditina</taxon>
        <taxon>Rhabditomorpha</taxon>
        <taxon>Strongyloidea</taxon>
        <taxon>Strongylidae</taxon>
        <taxon>Cylicocyclus</taxon>
    </lineage>
</organism>
<comment type="caution">
    <text evidence="10">The sequence shown here is derived from an EMBL/GenBank/DDBJ whole genome shotgun (WGS) entry which is preliminary data.</text>
</comment>
<dbReference type="SUPFAM" id="SSF55486">
    <property type="entry name" value="Metalloproteases ('zincins'), catalytic domain"/>
    <property type="match status" value="1"/>
</dbReference>
<feature type="binding site" evidence="7">
    <location>
        <position position="171"/>
    </location>
    <ligand>
        <name>Zn(2+)</name>
        <dbReference type="ChEBI" id="CHEBI:29105"/>
        <note>catalytic</note>
    </ligand>
</feature>
<dbReference type="PRINTS" id="PR00480">
    <property type="entry name" value="ASTACIN"/>
</dbReference>
<keyword evidence="1 7" id="KW-0645">Protease</keyword>
<dbReference type="AlphaFoldDB" id="A0AA36GPH5"/>
<evidence type="ECO:0000256" key="6">
    <source>
        <dbReference type="ARBA" id="ARBA00023157"/>
    </source>
</evidence>
<sequence length="226" mass="26687">MSRLGVFLVFLISSEYIHLVSSRVRPVKLSQQKGGDVRGQRPRKTQLIKSHGMYKTFNLRTDFRPWEQREGPFYIVPYTITGQSAKEEMNYIETAMAHIQNNTCIQFREWRGEKNFLKIEDEPLRCFTEVNKTTPMILNLEKTHRTEEGEETCMTVKIVLHELLHAVGLEHEHQRPDRDEHVKLVEKNIDPNETDQYKKLKPQKIATFGLPYDYNSIMHTRKRLSE</sequence>
<keyword evidence="2 7" id="KW-0479">Metal-binding</keyword>
<evidence type="ECO:0000313" key="10">
    <source>
        <dbReference type="EMBL" id="CAJ0595812.1"/>
    </source>
</evidence>
<dbReference type="PANTHER" id="PTHR10127:SF780">
    <property type="entry name" value="METALLOENDOPEPTIDASE"/>
    <property type="match status" value="1"/>
</dbReference>